<dbReference type="Pfam" id="PF13343">
    <property type="entry name" value="SBP_bac_6"/>
    <property type="match status" value="1"/>
</dbReference>
<keyword evidence="2" id="KW-0410">Iron transport</keyword>
<dbReference type="OrthoDB" id="9769567at2"/>
<sequence length="333" mass="35040">MSRAPWKLVLGVVAATAAATVTACSAPSDEHQIVVYNSHDQRLTQQWADTFTAETGIRVTLRNETDDDLTEQVLAEGEHSPADVVLTQNSPAMAKLERAGMFANLDPATLARVSENFRPASGSWTGIAARATVFASDPQHAPPVSLLDLQQPQWHRQWTVDTDSPDFHALTAALLELDGADVTRTWLRGVHNNATPASDGIAALKSAGAGKTAGALISATDWYRDHLAPEPIGGPTVPHYFRAQDPGAYLGLAGAGVLKASGHQADAQRFVAFLTGEVQHLLGGDAAMEYPVVAGVPADPALPPLDSLGAPRVDPSRLDSDAVDALMGEAGLD</sequence>
<evidence type="ECO:0000256" key="4">
    <source>
        <dbReference type="SAM" id="SignalP"/>
    </source>
</evidence>
<dbReference type="PATRIC" id="fig|1415166.3.peg.1240"/>
<organism evidence="5 6">
    <name type="scientific">Nocardia nova SH22a</name>
    <dbReference type="NCBI Taxonomy" id="1415166"/>
    <lineage>
        <taxon>Bacteria</taxon>
        <taxon>Bacillati</taxon>
        <taxon>Actinomycetota</taxon>
        <taxon>Actinomycetes</taxon>
        <taxon>Mycobacteriales</taxon>
        <taxon>Nocardiaceae</taxon>
        <taxon>Nocardia</taxon>
    </lineage>
</organism>
<protein>
    <submittedName>
        <fullName evidence="5">Putative ABC-type Fe(3+) transport system, periplasmic component</fullName>
    </submittedName>
</protein>
<dbReference type="GO" id="GO:0030288">
    <property type="term" value="C:outer membrane-bounded periplasmic space"/>
    <property type="evidence" value="ECO:0007669"/>
    <property type="project" value="TreeGrafter"/>
</dbReference>
<dbReference type="GO" id="GO:0006826">
    <property type="term" value="P:iron ion transport"/>
    <property type="evidence" value="ECO:0007669"/>
    <property type="project" value="UniProtKB-KW"/>
</dbReference>
<keyword evidence="2" id="KW-0406">Ion transport</keyword>
<dbReference type="KEGG" id="nno:NONO_c12210"/>
<dbReference type="PANTHER" id="PTHR30006">
    <property type="entry name" value="THIAMINE-BINDING PERIPLASMIC PROTEIN-RELATED"/>
    <property type="match status" value="1"/>
</dbReference>
<gene>
    <name evidence="5" type="ORF">NONO_c12210</name>
</gene>
<dbReference type="eggNOG" id="COG1840">
    <property type="taxonomic scope" value="Bacteria"/>
</dbReference>
<feature type="chain" id="PRO_5038857096" evidence="4">
    <location>
        <begin position="24"/>
        <end position="333"/>
    </location>
</feature>
<keyword evidence="6" id="KW-1185">Reference proteome</keyword>
<dbReference type="Proteomes" id="UP000019150">
    <property type="component" value="Chromosome"/>
</dbReference>
<dbReference type="RefSeq" id="WP_025347548.1">
    <property type="nucleotide sequence ID" value="NZ_CP006850.1"/>
</dbReference>
<dbReference type="EMBL" id="CP006850">
    <property type="protein sequence ID" value="AHH16028.1"/>
    <property type="molecule type" value="Genomic_DNA"/>
</dbReference>
<keyword evidence="3 4" id="KW-0732">Signal</keyword>
<proteinExistence type="inferred from homology"/>
<dbReference type="InterPro" id="IPR026045">
    <property type="entry name" value="Ferric-bd"/>
</dbReference>
<dbReference type="AlphaFoldDB" id="W5TAL7"/>
<dbReference type="PANTHER" id="PTHR30006:SF15">
    <property type="entry name" value="IRON-UTILIZATION PERIPLASMIC PROTEIN"/>
    <property type="match status" value="1"/>
</dbReference>
<comment type="similarity">
    <text evidence="1">Belongs to the bacterial solute-binding protein 1 family.</text>
</comment>
<evidence type="ECO:0000256" key="2">
    <source>
        <dbReference type="ARBA" id="ARBA00022496"/>
    </source>
</evidence>
<name>W5TAL7_9NOCA</name>
<dbReference type="PIRSF" id="PIRSF002825">
    <property type="entry name" value="CfbpA"/>
    <property type="match status" value="1"/>
</dbReference>
<reference evidence="5 6" key="1">
    <citation type="journal article" date="2014" name="Appl. Environ. Microbiol.">
        <title>Insights into the Microbial Degradation of Rubber and Gutta-Percha by Analysis of the Complete Genome of Nocardia nova SH22a.</title>
        <authorList>
            <person name="Luo Q."/>
            <person name="Hiessl S."/>
            <person name="Poehlein A."/>
            <person name="Daniel R."/>
            <person name="Steinbuchel A."/>
        </authorList>
    </citation>
    <scope>NUCLEOTIDE SEQUENCE [LARGE SCALE GENOMIC DNA]</scope>
    <source>
        <strain evidence="5">SH22a</strain>
    </source>
</reference>
<dbReference type="HOGENOM" id="CLU_026974_2_0_11"/>
<evidence type="ECO:0000313" key="5">
    <source>
        <dbReference type="EMBL" id="AHH16028.1"/>
    </source>
</evidence>
<accession>W5TAL7</accession>
<evidence type="ECO:0000313" key="6">
    <source>
        <dbReference type="Proteomes" id="UP000019150"/>
    </source>
</evidence>
<dbReference type="Gene3D" id="3.40.190.10">
    <property type="entry name" value="Periplasmic binding protein-like II"/>
    <property type="match status" value="2"/>
</dbReference>
<dbReference type="PROSITE" id="PS51257">
    <property type="entry name" value="PROKAR_LIPOPROTEIN"/>
    <property type="match status" value="1"/>
</dbReference>
<dbReference type="STRING" id="1415166.NONO_c12210"/>
<feature type="signal peptide" evidence="4">
    <location>
        <begin position="1"/>
        <end position="23"/>
    </location>
</feature>
<dbReference type="SUPFAM" id="SSF53850">
    <property type="entry name" value="Periplasmic binding protein-like II"/>
    <property type="match status" value="1"/>
</dbReference>
<evidence type="ECO:0000256" key="1">
    <source>
        <dbReference type="ARBA" id="ARBA00008520"/>
    </source>
</evidence>
<keyword evidence="2" id="KW-0813">Transport</keyword>
<keyword evidence="2" id="KW-0408">Iron</keyword>
<evidence type="ECO:0000256" key="3">
    <source>
        <dbReference type="ARBA" id="ARBA00022729"/>
    </source>
</evidence>